<organism evidence="2">
    <name type="scientific">Diabrotica virgifera virgifera</name>
    <name type="common">western corn rootworm</name>
    <dbReference type="NCBI Taxonomy" id="50390"/>
    <lineage>
        <taxon>Eukaryota</taxon>
        <taxon>Metazoa</taxon>
        <taxon>Ecdysozoa</taxon>
        <taxon>Arthropoda</taxon>
        <taxon>Hexapoda</taxon>
        <taxon>Insecta</taxon>
        <taxon>Pterygota</taxon>
        <taxon>Neoptera</taxon>
        <taxon>Endopterygota</taxon>
        <taxon>Coleoptera</taxon>
        <taxon>Polyphaga</taxon>
        <taxon>Cucujiformia</taxon>
        <taxon>Chrysomeloidea</taxon>
        <taxon>Chrysomelidae</taxon>
        <taxon>Galerucinae</taxon>
        <taxon>Diabroticina</taxon>
        <taxon>Diabroticites</taxon>
        <taxon>Diabrotica</taxon>
    </lineage>
</organism>
<protein>
    <submittedName>
        <fullName evidence="2">Uncharacterized protein LOC114338320</fullName>
    </submittedName>
</protein>
<reference evidence="2" key="1">
    <citation type="submission" date="2025-08" db="UniProtKB">
        <authorList>
            <consortium name="RefSeq"/>
        </authorList>
    </citation>
    <scope>IDENTIFICATION</scope>
</reference>
<dbReference type="Gene3D" id="3.90.660.10">
    <property type="match status" value="2"/>
</dbReference>
<dbReference type="InterPro" id="IPR050281">
    <property type="entry name" value="Flavin_monoamine_oxidase"/>
</dbReference>
<evidence type="ECO:0000259" key="1">
    <source>
        <dbReference type="Pfam" id="PF01593"/>
    </source>
</evidence>
<gene>
    <name evidence="2" type="primary">LOC114338320</name>
</gene>
<dbReference type="AlphaFoldDB" id="A0A6P7GEC0"/>
<sequence>MPHTPSIIIIGAGAAGIAAATRLLKHGISNFKILEAENRIGGRIYSTQFGGSIVDVGGQWVHGEKGNIVYDMVKDLNLLSSSVNDYEDNTFYLSNGTQVTKKLSDHLFQIYSEVVENAEDAEDMHQPYGEYFIKRYNEILIKKFKDDANALELSKYFIDWCHKLSTCLESAKTWYDLSVHGSAIAFVRSEGDQLLNWRDKGYKTILDVLMEKIPDPTKTLAIEDKILLNKEVNKIVWDENTSNENKHTVYCSDGSSYTADHILITTSVGVLKKFHKSWFVPELPPYKVNCIDHISLGVVNKILIKFPTKWWPDHTKGFSLLWSKQDRLNLTNELPVSGPVDENGKSWLEDVFGFYVIDSQPNTLLGWVVGKMAAEVEYMSDEDVIALCMFLLRKFLGKLYNICDADEILRSKWSSNSHFCGSYVFKSIDQEKHNATAEDLARPVTSKKDNKPVLFFAGEATSTDHFSTVHGAIETGFREGDRLAQLLKKTSSNGPGDSYGQPVSQTNTQGVADTNMQVQQFINSQPITQAALNNNNSCLSQQHFDASQANSTQQVPINQQNYIHQVPMIQKSQHIPSTSQKYYHRLSSTSDDEELEQHAANENEWQQYGIITIHITVVHHFFFFRYFLHTISSLRTMSNTPSILIIGAGASGIAAATKLLKNGISNFKILEAEDRIGGRVYSTQFGGSIVDIGGQWVHGEKGNIVYEMVKDLDLLSPSINDYEDNTFYLSNGTQIDKELGDRLYDIYNEVHASGKTAEDMHQPYGDYFIQRFNDIINERYKDDINILKLAKYFEDWCHKMSTCNESSKTWYDLSVQGSVAGFIRSEGDQQLNWRNKGYKTILDVLMEKTPDSTKTLPVEDKILLNKEVNKIVWDGNTSNGSKPTVYCSDGSSYTADHILITTSVGVLKKFHKSWFVPELPPYKVNCIEHISLGVVNKILIKFPSKWWPDGTKGFNLLWAEKDSLNLLNELPASGPVDEDGRSWLEDVFGFYIIDSQVNTLLGWVVGKMAAEVEYMSDTDVIAVCMFVLRKFLGKIYDICDADEILRSKWSSNPHFCGSYVYKSIDQEKHNATAEDLARPLIAKTYNKPTLFFAGEATSKDHFSTVHGAIETGFREGDRLADLLQEP</sequence>
<dbReference type="Gene3D" id="3.50.50.60">
    <property type="entry name" value="FAD/NAD(P)-binding domain"/>
    <property type="match status" value="2"/>
</dbReference>
<dbReference type="PRINTS" id="PR00420">
    <property type="entry name" value="RNGMNOXGNASE"/>
</dbReference>
<dbReference type="SUPFAM" id="SSF54373">
    <property type="entry name" value="FAD-linked reductases, C-terminal domain"/>
    <property type="match status" value="2"/>
</dbReference>
<feature type="domain" description="Amine oxidase" evidence="1">
    <location>
        <begin position="651"/>
        <end position="1118"/>
    </location>
</feature>
<dbReference type="GO" id="GO:0046592">
    <property type="term" value="F:polyamine oxidase activity"/>
    <property type="evidence" value="ECO:0007669"/>
    <property type="project" value="TreeGrafter"/>
</dbReference>
<dbReference type="InterPro" id="IPR036188">
    <property type="entry name" value="FAD/NAD-bd_sf"/>
</dbReference>
<name>A0A6P7GEC0_DIAVI</name>
<proteinExistence type="predicted"/>
<feature type="domain" description="Amine oxidase" evidence="1">
    <location>
        <begin position="15"/>
        <end position="482"/>
    </location>
</feature>
<evidence type="ECO:0000313" key="2">
    <source>
        <dbReference type="RefSeq" id="XP_028144707.1"/>
    </source>
</evidence>
<accession>A0A6P7GEC0</accession>
<dbReference type="PANTHER" id="PTHR10742">
    <property type="entry name" value="FLAVIN MONOAMINE OXIDASE"/>
    <property type="match status" value="1"/>
</dbReference>
<dbReference type="SUPFAM" id="SSF51905">
    <property type="entry name" value="FAD/NAD(P)-binding domain"/>
    <property type="match status" value="2"/>
</dbReference>
<dbReference type="InterPro" id="IPR002937">
    <property type="entry name" value="Amino_oxidase"/>
</dbReference>
<dbReference type="RefSeq" id="XP_028144707.1">
    <property type="nucleotide sequence ID" value="XM_028288906.1"/>
</dbReference>
<dbReference type="PANTHER" id="PTHR10742:SF398">
    <property type="entry name" value="AMINE OXIDASE DOMAIN-CONTAINING PROTEIN-RELATED"/>
    <property type="match status" value="1"/>
</dbReference>
<dbReference type="Pfam" id="PF01593">
    <property type="entry name" value="Amino_oxidase"/>
    <property type="match status" value="2"/>
</dbReference>
<dbReference type="InParanoid" id="A0A6P7GEC0"/>